<dbReference type="CDD" id="cd00054">
    <property type="entry name" value="EGF_CA"/>
    <property type="match status" value="1"/>
</dbReference>
<feature type="domain" description="Laminin G" evidence="7">
    <location>
        <begin position="845"/>
        <end position="1075"/>
    </location>
</feature>
<dbReference type="CDD" id="cd00055">
    <property type="entry name" value="EGF_Lam"/>
    <property type="match status" value="2"/>
</dbReference>
<keyword evidence="6" id="KW-0472">Membrane</keyword>
<dbReference type="PRINTS" id="PR00011">
    <property type="entry name" value="EGFLAMININ"/>
</dbReference>
<dbReference type="PROSITE" id="PS50027">
    <property type="entry name" value="EGF_LAM_2"/>
    <property type="match status" value="1"/>
</dbReference>
<dbReference type="PROSITE" id="PS50026">
    <property type="entry name" value="EGF_3"/>
    <property type="match status" value="1"/>
</dbReference>
<dbReference type="PROSITE" id="PS50025">
    <property type="entry name" value="LAM_G_DOMAIN"/>
    <property type="match status" value="2"/>
</dbReference>
<dbReference type="InterPro" id="IPR002350">
    <property type="entry name" value="Kazal_dom"/>
</dbReference>
<proteinExistence type="predicted"/>
<accession>A0A5J4NML8</accession>
<protein>
    <submittedName>
        <fullName evidence="11">Agrin</fullName>
    </submittedName>
</protein>
<dbReference type="Proteomes" id="UP000324629">
    <property type="component" value="Unassembled WGS sequence"/>
</dbReference>
<dbReference type="GO" id="GO:0005509">
    <property type="term" value="F:calcium ion binding"/>
    <property type="evidence" value="ECO:0007669"/>
    <property type="project" value="InterPro"/>
</dbReference>
<feature type="domain" description="Laminin EGF-like" evidence="9">
    <location>
        <begin position="412"/>
        <end position="464"/>
    </location>
</feature>
<evidence type="ECO:0000259" key="9">
    <source>
        <dbReference type="PROSITE" id="PS50027"/>
    </source>
</evidence>
<dbReference type="InterPro" id="IPR036058">
    <property type="entry name" value="Kazal_dom_sf"/>
</dbReference>
<dbReference type="Pfam" id="PF02210">
    <property type="entry name" value="Laminin_G_2"/>
    <property type="match status" value="2"/>
</dbReference>
<feature type="compositionally biased region" description="Polar residues" evidence="5">
    <location>
        <begin position="922"/>
        <end position="934"/>
    </location>
</feature>
<feature type="domain" description="Kazal-like" evidence="10">
    <location>
        <begin position="328"/>
        <end position="379"/>
    </location>
</feature>
<dbReference type="InterPro" id="IPR000742">
    <property type="entry name" value="EGF"/>
</dbReference>
<feature type="disulfide bond" evidence="4">
    <location>
        <begin position="412"/>
        <end position="424"/>
    </location>
</feature>
<dbReference type="InterPro" id="IPR001881">
    <property type="entry name" value="EGF-like_Ca-bd_dom"/>
</dbReference>
<evidence type="ECO:0000256" key="1">
    <source>
        <dbReference type="ARBA" id="ARBA00023157"/>
    </source>
</evidence>
<evidence type="ECO:0000259" key="10">
    <source>
        <dbReference type="PROSITE" id="PS51465"/>
    </source>
</evidence>
<dbReference type="PROSITE" id="PS51465">
    <property type="entry name" value="KAZAL_2"/>
    <property type="match status" value="3"/>
</dbReference>
<dbReference type="Pfam" id="PF00053">
    <property type="entry name" value="EGF_laminin"/>
    <property type="match status" value="2"/>
</dbReference>
<dbReference type="InterPro" id="IPR013320">
    <property type="entry name" value="ConA-like_dom_sf"/>
</dbReference>
<feature type="region of interest" description="Disordered" evidence="5">
    <location>
        <begin position="515"/>
        <end position="553"/>
    </location>
</feature>
<dbReference type="Pfam" id="PF00008">
    <property type="entry name" value="EGF"/>
    <property type="match status" value="1"/>
</dbReference>
<dbReference type="InterPro" id="IPR050653">
    <property type="entry name" value="Prot_Inhib_GrowthFact_Antg"/>
</dbReference>
<dbReference type="Pfam" id="PF07648">
    <property type="entry name" value="Kazal_2"/>
    <property type="match status" value="3"/>
</dbReference>
<dbReference type="PANTHER" id="PTHR10913:SF81">
    <property type="entry name" value="KAZAL-LIKE DOMAIN-CONTAINING PROTEIN"/>
    <property type="match status" value="1"/>
</dbReference>
<feature type="disulfide bond" evidence="2">
    <location>
        <begin position="829"/>
        <end position="838"/>
    </location>
</feature>
<keyword evidence="4" id="KW-0424">Laminin EGF-like domain</keyword>
<keyword evidence="6" id="KW-1133">Transmembrane helix</keyword>
<dbReference type="GO" id="GO:0030154">
    <property type="term" value="P:cell differentiation"/>
    <property type="evidence" value="ECO:0007669"/>
    <property type="project" value="TreeGrafter"/>
</dbReference>
<dbReference type="EMBL" id="QNGE01001804">
    <property type="protein sequence ID" value="KAA3676801.1"/>
    <property type="molecule type" value="Genomic_DNA"/>
</dbReference>
<feature type="transmembrane region" description="Helical" evidence="6">
    <location>
        <begin position="226"/>
        <end position="247"/>
    </location>
</feature>
<evidence type="ECO:0000256" key="2">
    <source>
        <dbReference type="PROSITE-ProRule" id="PRU00076"/>
    </source>
</evidence>
<dbReference type="CDD" id="cd00110">
    <property type="entry name" value="LamG"/>
    <property type="match status" value="2"/>
</dbReference>
<dbReference type="InterPro" id="IPR001791">
    <property type="entry name" value="Laminin_G"/>
</dbReference>
<dbReference type="PROSITE" id="PS01248">
    <property type="entry name" value="EGF_LAM_1"/>
    <property type="match status" value="1"/>
</dbReference>
<dbReference type="SMART" id="SM00179">
    <property type="entry name" value="EGF_CA"/>
    <property type="match status" value="1"/>
</dbReference>
<reference evidence="11 12" key="1">
    <citation type="journal article" date="2019" name="Gigascience">
        <title>Whole-genome sequence of the oriental lung fluke Paragonimus westermani.</title>
        <authorList>
            <person name="Oey H."/>
            <person name="Zakrzewski M."/>
            <person name="Narain K."/>
            <person name="Devi K.R."/>
            <person name="Agatsuma T."/>
            <person name="Nawaratna S."/>
            <person name="Gobert G.N."/>
            <person name="Jones M.K."/>
            <person name="Ragan M.A."/>
            <person name="McManus D.P."/>
            <person name="Krause L."/>
        </authorList>
    </citation>
    <scope>NUCLEOTIDE SEQUENCE [LARGE SCALE GENOMIC DNA]</scope>
    <source>
        <strain evidence="11 12">IND2009</strain>
    </source>
</reference>
<evidence type="ECO:0000256" key="5">
    <source>
        <dbReference type="SAM" id="MobiDB-lite"/>
    </source>
</evidence>
<feature type="disulfide bond" evidence="3">
    <location>
        <begin position="1368"/>
        <end position="1395"/>
    </location>
</feature>
<dbReference type="SUPFAM" id="SSF57184">
    <property type="entry name" value="Growth factor receptor domain"/>
    <property type="match status" value="1"/>
</dbReference>
<sequence>MCRWPGERCEVDQTGQPKCVCLDPCPKVVLPVCGSDGMTYDSHCHLERTACLKMRHIWVVYAGPCSEEPQCQALGLHCQGYEVCTRVKAPQVYRRHTPFYYDSNALMKAANSQPIVPRCMCPLCPERGLGDKVCGTDGRTYRSECHLRSSACQAQLYEVKVRSRGPCNACNSKECKYYAICQRNLDGEPQCICPTGCPAVGCELTNRKLVQFDKDLVTFELDVRRLVIVFDVCAMSLALISFVGTWWTRLFAVPTVRITRVNAISKFDRVQNSATYMWHIRDLVTNSSNALLTFHSRFTHFHPQTTHNLETCPAGCPLGYQCRNGECVCRDACPPSIGLVPEVCGTDGKLYRSECELKRQACLLQTEVHVDASGMKCQGQQTGGRTHDSASSVQSDCSDKELRADENRSTACNCNKLGALSEHCDHTGQCECKQGARGTRCDQCLPDYWGIQNGYECISCSCHPDGAVSTTCDPTTGQCECRTGVLGRQCSICADGGRVTKAGCVKIETQPEDMSAIGLDPQNDLPGDVSSRGSIQVKEPPSESDETTTTGRQFDPHTTLLVRAPVTLEQPVMVELHLMVRLLLDGSLLEYRVTPTEQEQMWVENLQDHQFSLFLVDGGFVECNYLDGRTPDRLFVVRASIPIRPGHVHLVRAGVSANRPWLQLDHHERTGARDIEIRRTGWSDSGTVHMGGYRTIVIGRPLIAPMSRNDATVKTHETYGFSGCLLRFLVQAGTLTRAQEIDLISGDRTELAWLGVERLPSGLSEAPLCTAVQSRSTQSATQDRRLLQSDARQESPRDQMDPCSTQKQPPCHNGGLCFATGTEEYECVCQPGWQGQRCEQVVSIIPQFHGTSFIRLMGPTGKQAMQGKRLFIELGFLVTKTPGLLFLVPPSDTAGNDQFIAAYVNTEGSLVVTGRMGKSQPRLRTQPSWPPSTDSHSSIIMLQYNVTVQMHQWHTLIIDKRNKALIVRLDDRPKQRIRLILPQFRKYLKKQKQKLLAFDLSKSPIYLGGYDLQDDPATFLDIRTGMVGAIQKININGAEVILAGPPISNVPTGERLKNRNAEFWMNVSQWQGPPCGPAYSPCGRDQLKSVCRPLGPRASCACTTPLRLWHILQTQPGTSDDRAERQACEQRQLELESKKTGLVDIGNTKAKKFNQHDDVQYDELPSQQKQFHPDTASDIGDKIRTADPFSLERCGKLAVNFSGNTIFTFENLVQSTSDYNLRVHLRTTSPDGLVLLMIELPDTKQFNQQFNSQRELTMVAVRKGHIELSVNTIFGWLSAESPMRITGQATSTLLQLRSSSSVNDGRCHVIHIVRSGGRVALILDNHMVSGEFLHHARNFRRKNQIYLGGAFLSVTGLPWEYQQNVTACIADLFVSEQEVSLLDSWDEIHGPIRQCS</sequence>
<dbReference type="Gene3D" id="3.30.60.30">
    <property type="match status" value="3"/>
</dbReference>
<dbReference type="FunFam" id="2.10.25.10:FF:000180">
    <property type="entry name" value="Netrin G2"/>
    <property type="match status" value="1"/>
</dbReference>
<dbReference type="SMART" id="SM00280">
    <property type="entry name" value="KAZAL"/>
    <property type="match status" value="3"/>
</dbReference>
<feature type="domain" description="Kazal-like" evidence="10">
    <location>
        <begin position="113"/>
        <end position="169"/>
    </location>
</feature>
<gene>
    <name evidence="11" type="ORF">DEA37_0007708</name>
</gene>
<dbReference type="SMART" id="SM00180">
    <property type="entry name" value="EGF_Lam"/>
    <property type="match status" value="2"/>
</dbReference>
<keyword evidence="1 2" id="KW-1015">Disulfide bond</keyword>
<feature type="domain" description="EGF-like" evidence="8">
    <location>
        <begin position="799"/>
        <end position="839"/>
    </location>
</feature>
<dbReference type="GO" id="GO:0005615">
    <property type="term" value="C:extracellular space"/>
    <property type="evidence" value="ECO:0007669"/>
    <property type="project" value="TreeGrafter"/>
</dbReference>
<evidence type="ECO:0000313" key="11">
    <source>
        <dbReference type="EMBL" id="KAA3676801.1"/>
    </source>
</evidence>
<feature type="disulfide bond" evidence="4">
    <location>
        <begin position="432"/>
        <end position="441"/>
    </location>
</feature>
<keyword evidence="2" id="KW-0245">EGF-like domain</keyword>
<feature type="region of interest" description="Disordered" evidence="5">
    <location>
        <begin position="915"/>
        <end position="934"/>
    </location>
</feature>
<comment type="caution">
    <text evidence="11">The sequence shown here is derived from an EMBL/GenBank/DDBJ whole genome shotgun (WGS) entry which is preliminary data.</text>
</comment>
<feature type="domain" description="Kazal-like" evidence="10">
    <location>
        <begin position="20"/>
        <end position="67"/>
    </location>
</feature>
<dbReference type="PANTHER" id="PTHR10913">
    <property type="entry name" value="FOLLISTATIN-RELATED"/>
    <property type="match status" value="1"/>
</dbReference>
<organism evidence="11 12">
    <name type="scientific">Paragonimus westermani</name>
    <dbReference type="NCBI Taxonomy" id="34504"/>
    <lineage>
        <taxon>Eukaryota</taxon>
        <taxon>Metazoa</taxon>
        <taxon>Spiralia</taxon>
        <taxon>Lophotrochozoa</taxon>
        <taxon>Platyhelminthes</taxon>
        <taxon>Trematoda</taxon>
        <taxon>Digenea</taxon>
        <taxon>Plagiorchiida</taxon>
        <taxon>Troglotremata</taxon>
        <taxon>Troglotrematidae</taxon>
        <taxon>Paragonimus</taxon>
    </lineage>
</organism>
<dbReference type="InterPro" id="IPR009030">
    <property type="entry name" value="Growth_fac_rcpt_cys_sf"/>
</dbReference>
<feature type="compositionally biased region" description="Basic and acidic residues" evidence="5">
    <location>
        <begin position="782"/>
        <end position="800"/>
    </location>
</feature>
<dbReference type="Gene3D" id="2.10.25.10">
    <property type="entry name" value="Laminin"/>
    <property type="match status" value="3"/>
</dbReference>
<dbReference type="Gene3D" id="2.60.120.200">
    <property type="match status" value="3"/>
</dbReference>
<keyword evidence="6" id="KW-0812">Transmembrane</keyword>
<dbReference type="CDD" id="cd00104">
    <property type="entry name" value="KAZAL_FS"/>
    <property type="match status" value="1"/>
</dbReference>
<evidence type="ECO:0000256" key="4">
    <source>
        <dbReference type="PROSITE-ProRule" id="PRU00460"/>
    </source>
</evidence>
<dbReference type="SMART" id="SM00282">
    <property type="entry name" value="LamG"/>
    <property type="match status" value="3"/>
</dbReference>
<evidence type="ECO:0000256" key="3">
    <source>
        <dbReference type="PROSITE-ProRule" id="PRU00122"/>
    </source>
</evidence>
<dbReference type="GO" id="GO:0030510">
    <property type="term" value="P:regulation of BMP signaling pathway"/>
    <property type="evidence" value="ECO:0007669"/>
    <property type="project" value="TreeGrafter"/>
</dbReference>
<dbReference type="PROSITE" id="PS01186">
    <property type="entry name" value="EGF_2"/>
    <property type="match status" value="1"/>
</dbReference>
<evidence type="ECO:0000259" key="8">
    <source>
        <dbReference type="PROSITE" id="PS50026"/>
    </source>
</evidence>
<dbReference type="SUPFAM" id="SSF100895">
    <property type="entry name" value="Kazal-type serine protease inhibitors"/>
    <property type="match status" value="3"/>
</dbReference>
<dbReference type="InterPro" id="IPR002049">
    <property type="entry name" value="LE_dom"/>
</dbReference>
<feature type="domain" description="Laminin G" evidence="7">
    <location>
        <begin position="1196"/>
        <end position="1395"/>
    </location>
</feature>
<comment type="caution">
    <text evidence="2">Lacks conserved residue(s) required for the propagation of feature annotation.</text>
</comment>
<dbReference type="SMART" id="SM00181">
    <property type="entry name" value="EGF"/>
    <property type="match status" value="2"/>
</dbReference>
<evidence type="ECO:0000259" key="7">
    <source>
        <dbReference type="PROSITE" id="PS50025"/>
    </source>
</evidence>
<dbReference type="PROSITE" id="PS00022">
    <property type="entry name" value="EGF_1"/>
    <property type="match status" value="1"/>
</dbReference>
<keyword evidence="12" id="KW-1185">Reference proteome</keyword>
<evidence type="ECO:0000313" key="12">
    <source>
        <dbReference type="Proteomes" id="UP000324629"/>
    </source>
</evidence>
<evidence type="ECO:0000256" key="6">
    <source>
        <dbReference type="SAM" id="Phobius"/>
    </source>
</evidence>
<feature type="region of interest" description="Disordered" evidence="5">
    <location>
        <begin position="774"/>
        <end position="808"/>
    </location>
</feature>
<name>A0A5J4NML8_9TREM</name>
<dbReference type="SUPFAM" id="SSF49899">
    <property type="entry name" value="Concanavalin A-like lectins/glucanases"/>
    <property type="match status" value="3"/>
</dbReference>